<dbReference type="Proteomes" id="UP001175271">
    <property type="component" value="Unassembled WGS sequence"/>
</dbReference>
<gene>
    <name evidence="2" type="ORF">QR680_018825</name>
</gene>
<sequence>MQAPSLSFPRIAHFESVDFHQAVTMSSSEVGLSLSDDVAVQRHDILDPEAVVQKKLFFFANVNAEFVERNVLLERGDFCLWKSDNFAHFFSVRREDDAFFHLCIQKSEDEGLVWFSECPAVKLSSVAALVRFFCPETTVNDRIFPLPPVNFFSSVFEKQHAIPRRLVNPRDIGMAGNDVEIFLHQLIEHNDDNTIYTASVVAKDIVHRSTVKRMSQKDAKTRERLLTEFCTLKFLHDQLRNKCIQRINAMDVKEAPFLVAYAEANWVMTRKFIGSSKWKKLSEAQKIDMAIELASTLHDMRTVGVLHCHLNLDTIVVRENGRFMITDFAEAIRLDVSDEKRNVELQTEAWGPVQPLNYRNPQNLPLEVMETKAFRINTDVFALGLFLFEFFTGQSPFGDKSQEETTKAFVRRSLHPKIRMENGRLEALLKRCCAAKPHERPNFKGVLESLSDLQK</sequence>
<reference evidence="2" key="1">
    <citation type="submission" date="2023-06" db="EMBL/GenBank/DDBJ databases">
        <title>Genomic analysis of the entomopathogenic nematode Steinernema hermaphroditum.</title>
        <authorList>
            <person name="Schwarz E.M."/>
            <person name="Heppert J.K."/>
            <person name="Baniya A."/>
            <person name="Schwartz H.T."/>
            <person name="Tan C.-H."/>
            <person name="Antoshechkin I."/>
            <person name="Sternberg P.W."/>
            <person name="Goodrich-Blair H."/>
            <person name="Dillman A.R."/>
        </authorList>
    </citation>
    <scope>NUCLEOTIDE SEQUENCE</scope>
    <source>
        <strain evidence="2">PS9179</strain>
        <tissue evidence="2">Whole animal</tissue>
    </source>
</reference>
<dbReference type="GO" id="GO:0005524">
    <property type="term" value="F:ATP binding"/>
    <property type="evidence" value="ECO:0007669"/>
    <property type="project" value="InterPro"/>
</dbReference>
<dbReference type="SUPFAM" id="SSF56112">
    <property type="entry name" value="Protein kinase-like (PK-like)"/>
    <property type="match status" value="1"/>
</dbReference>
<protein>
    <recommendedName>
        <fullName evidence="1">Protein kinase domain-containing protein</fullName>
    </recommendedName>
</protein>
<dbReference type="GO" id="GO:0004674">
    <property type="term" value="F:protein serine/threonine kinase activity"/>
    <property type="evidence" value="ECO:0007669"/>
    <property type="project" value="TreeGrafter"/>
</dbReference>
<evidence type="ECO:0000313" key="2">
    <source>
        <dbReference type="EMBL" id="KAK0406817.1"/>
    </source>
</evidence>
<dbReference type="InterPro" id="IPR011009">
    <property type="entry name" value="Kinase-like_dom_sf"/>
</dbReference>
<name>A0AA39LRB9_9BILA</name>
<accession>A0AA39LRB9</accession>
<dbReference type="InterPro" id="IPR001245">
    <property type="entry name" value="Ser-Thr/Tyr_kinase_cat_dom"/>
</dbReference>
<dbReference type="EMBL" id="JAUCMV010000004">
    <property type="protein sequence ID" value="KAK0406817.1"/>
    <property type="molecule type" value="Genomic_DNA"/>
</dbReference>
<dbReference type="Gene3D" id="1.10.510.10">
    <property type="entry name" value="Transferase(Phosphotransferase) domain 1"/>
    <property type="match status" value="1"/>
</dbReference>
<dbReference type="PROSITE" id="PS50011">
    <property type="entry name" value="PROTEIN_KINASE_DOM"/>
    <property type="match status" value="1"/>
</dbReference>
<organism evidence="2 3">
    <name type="scientific">Steinernema hermaphroditum</name>
    <dbReference type="NCBI Taxonomy" id="289476"/>
    <lineage>
        <taxon>Eukaryota</taxon>
        <taxon>Metazoa</taxon>
        <taxon>Ecdysozoa</taxon>
        <taxon>Nematoda</taxon>
        <taxon>Chromadorea</taxon>
        <taxon>Rhabditida</taxon>
        <taxon>Tylenchina</taxon>
        <taxon>Panagrolaimomorpha</taxon>
        <taxon>Strongyloidoidea</taxon>
        <taxon>Steinernematidae</taxon>
        <taxon>Steinernema</taxon>
    </lineage>
</organism>
<dbReference type="InterPro" id="IPR000719">
    <property type="entry name" value="Prot_kinase_dom"/>
</dbReference>
<dbReference type="Pfam" id="PF07714">
    <property type="entry name" value="PK_Tyr_Ser-Thr"/>
    <property type="match status" value="1"/>
</dbReference>
<evidence type="ECO:0000259" key="1">
    <source>
        <dbReference type="PROSITE" id="PS50011"/>
    </source>
</evidence>
<keyword evidence="3" id="KW-1185">Reference proteome</keyword>
<proteinExistence type="predicted"/>
<comment type="caution">
    <text evidence="2">The sequence shown here is derived from an EMBL/GenBank/DDBJ whole genome shotgun (WGS) entry which is preliminary data.</text>
</comment>
<dbReference type="AlphaFoldDB" id="A0AA39LRB9"/>
<dbReference type="PANTHER" id="PTHR44329">
    <property type="entry name" value="SERINE/THREONINE-PROTEIN KINASE TNNI3K-RELATED"/>
    <property type="match status" value="1"/>
</dbReference>
<feature type="domain" description="Protein kinase" evidence="1">
    <location>
        <begin position="141"/>
        <end position="455"/>
    </location>
</feature>
<dbReference type="InterPro" id="IPR051681">
    <property type="entry name" value="Ser/Thr_Kinases-Pseudokinases"/>
</dbReference>
<evidence type="ECO:0000313" key="3">
    <source>
        <dbReference type="Proteomes" id="UP001175271"/>
    </source>
</evidence>